<keyword evidence="1" id="KW-0175">Coiled coil</keyword>
<evidence type="ECO:0000256" key="2">
    <source>
        <dbReference type="SAM" id="MobiDB-lite"/>
    </source>
</evidence>
<feature type="region of interest" description="Disordered" evidence="2">
    <location>
        <begin position="406"/>
        <end position="495"/>
    </location>
</feature>
<evidence type="ECO:0000313" key="4">
    <source>
        <dbReference type="Proteomes" id="UP000001514"/>
    </source>
</evidence>
<evidence type="ECO:0008006" key="5">
    <source>
        <dbReference type="Google" id="ProtNLM"/>
    </source>
</evidence>
<dbReference type="EMBL" id="GL377660">
    <property type="protein sequence ID" value="EFJ09693.1"/>
    <property type="molecule type" value="Genomic_DNA"/>
</dbReference>
<feature type="region of interest" description="Disordered" evidence="2">
    <location>
        <begin position="904"/>
        <end position="942"/>
    </location>
</feature>
<organism evidence="4">
    <name type="scientific">Selaginella moellendorffii</name>
    <name type="common">Spikemoss</name>
    <dbReference type="NCBI Taxonomy" id="88036"/>
    <lineage>
        <taxon>Eukaryota</taxon>
        <taxon>Viridiplantae</taxon>
        <taxon>Streptophyta</taxon>
        <taxon>Embryophyta</taxon>
        <taxon>Tracheophyta</taxon>
        <taxon>Lycopodiopsida</taxon>
        <taxon>Selaginellales</taxon>
        <taxon>Selaginellaceae</taxon>
        <taxon>Selaginella</taxon>
    </lineage>
</organism>
<keyword evidence="4" id="KW-1185">Reference proteome</keyword>
<dbReference type="HOGENOM" id="CLU_253933_0_0_1"/>
<feature type="compositionally biased region" description="Polar residues" evidence="2">
    <location>
        <begin position="434"/>
        <end position="445"/>
    </location>
</feature>
<feature type="compositionally biased region" description="Polar residues" evidence="2">
    <location>
        <begin position="904"/>
        <end position="923"/>
    </location>
</feature>
<feature type="region of interest" description="Disordered" evidence="2">
    <location>
        <begin position="1050"/>
        <end position="1088"/>
    </location>
</feature>
<dbReference type="Proteomes" id="UP000001514">
    <property type="component" value="Unassembled WGS sequence"/>
</dbReference>
<dbReference type="Gramene" id="EFJ09693">
    <property type="protein sequence ID" value="EFJ09693"/>
    <property type="gene ID" value="SELMODRAFT_427830"/>
</dbReference>
<protein>
    <recommendedName>
        <fullName evidence="5">DUF4378 domain-containing protein</fullName>
    </recommendedName>
</protein>
<feature type="compositionally biased region" description="Polar residues" evidence="2">
    <location>
        <begin position="486"/>
        <end position="495"/>
    </location>
</feature>
<name>D8T0U7_SELML</name>
<gene>
    <name evidence="3" type="ORF">SELMODRAFT_427830</name>
</gene>
<dbReference type="KEGG" id="smo:SELMODRAFT_427830"/>
<sequence>MNISKYTIKPRILGFPEVHTFTIIEVILDVFKATFSSKYHLLENVALKTPRITSIIVKFLKQNMLAFSDFMRHLCKITESSIFCCKIMAFPEYVSPPLIALVARHAPADLDLFQSFLENNRISSIVKEKGQQTITKINDEQMLESFEAQLLWKGAEGKAPVGGNRRRSLHCYLPYSCTEPTGKKHSLPAESLRHKVPLHKYQRTKAEAPNCCLRTAGLVPISATATLDVNSLKKSSSSSHCVQNQSRKKSCTTVHAHDDGVGLSKTKRKRATNPEKISCKDRVKHFDQIRRCKLGWQSKPKTNLQKPPWDSEFVRHSREGVGPWFGSLTNLQEMGLPDLELENTLKSEQVTTLRSCGSNTVELIRSNKLVGFDSGSKSKPKEPVIRKASWKTGVQVHKSLSGLGLLPSSKRQKAEGKRVKHKLSKTSFLPLRRSGSTRQQKSLANTYAMKSVNEEKPRKEAKKRDKTGEQNLEKDKDASLKRTENTDFQSTGSFRQNTDKKSYLPLIKDLAQQLIYRVDAACLPSFTNEGMEVSYPGNSASRIAHSINALIQNNEHSMPDDVDLRLEENCGTCTELKPSQEIIYCPAPLILSKAKVDLTELEQVGCSSPPRYTTGFDNQHDQILDKALKSSEFVLQDTHEILLPTARTRLKTRLSRSCPDIFQIKLPNLDRLRDSGRRNYPDPFSVIMLYTTYRLYMKDNWSPKLCETRIPSEGECSNDRTTSPGRESKISFGPLLEGHCCEDTNIRSHVVHLSKCRKCHVPISRRLVKNLKRASNPWKIPHPLRDESILSYVKKQANGNWPSWKCGSLCNNMARNLDVLHYIFTDYEEQKIGWLEKDVVKKQREAQDWRLKLKRHVLKIELKKLDTEIRETRERINKHNELHYDGGKLQNFIEFQRFRNTSNNAATDESDVSATDTTNYSESFDSESGDQNNEAKPGEDVMKTDIVVEPCASELKEHANSRPNIPLVFQMDSETKKSGQNNQGLDDPDDFAKVSIQENRGGNELLQPKINLRDEMNGEEGPGPVPSLKLNENNEEAKSGHLVEGVWTNGSNPLHSYPPVRISSQDNKTLTRGNSTSRKNAKHKKSSAESAMFSIHCEEQGLRPIHELALRKRNTAGCLRISKAQMLEDLLNIEEDDIPEEICIDESIKDYGADLTSEEYEYDINCIRAAFDSIDKDDKVIKMSNSGQVECNYLFKKHAETDILANIIHMSLRKPFNSLKVDVLALDEIADAPCEAPEEPPSNLNKLPLSENLSSRLNIERFLTKKVTWDQILCGGPAGPSSKKDYVLKFALKFVELDTSSSFSFPLQRHPNYQSCKMFSKALYEFMTGYLGMPRLKHALVSHSEVATVVTDKIMSVLDLYCSTCFIQAEAYPTDEEDLVIATDICEQIFESLLDEFVQDAFVCEVQ</sequence>
<feature type="coiled-coil region" evidence="1">
    <location>
        <begin position="855"/>
        <end position="882"/>
    </location>
</feature>
<evidence type="ECO:0000256" key="1">
    <source>
        <dbReference type="SAM" id="Coils"/>
    </source>
</evidence>
<feature type="compositionally biased region" description="Polar residues" evidence="2">
    <location>
        <begin position="1062"/>
        <end position="1078"/>
    </location>
</feature>
<dbReference type="InParanoid" id="D8T0U7"/>
<proteinExistence type="predicted"/>
<feature type="compositionally biased region" description="Basic and acidic residues" evidence="2">
    <location>
        <begin position="452"/>
        <end position="485"/>
    </location>
</feature>
<reference evidence="3" key="1">
    <citation type="journal article" date="2011" name="Science">
        <title>The Selaginella genome identifies genetic changes associated with the evolution of vascular plants.</title>
        <authorList>
            <person name="Banks J.A."/>
            <person name="Nishiyama T."/>
            <person name="Hasebe M."/>
            <person name="Bowman J.L."/>
            <person name="Gribskov M."/>
            <person name="dePamphilis C."/>
            <person name="Albert V.A."/>
            <person name="Aono N."/>
            <person name="Aoyama T."/>
            <person name="Ambrose B.A."/>
            <person name="Ashton N.W."/>
            <person name="Axtell M.J."/>
            <person name="Barker E."/>
            <person name="Barker M.S."/>
            <person name="Bennetzen J.L."/>
            <person name="Bonawitz N.D."/>
            <person name="Chapple C."/>
            <person name="Cheng C."/>
            <person name="Correa L.G."/>
            <person name="Dacre M."/>
            <person name="DeBarry J."/>
            <person name="Dreyer I."/>
            <person name="Elias M."/>
            <person name="Engstrom E.M."/>
            <person name="Estelle M."/>
            <person name="Feng L."/>
            <person name="Finet C."/>
            <person name="Floyd S.K."/>
            <person name="Frommer W.B."/>
            <person name="Fujita T."/>
            <person name="Gramzow L."/>
            <person name="Gutensohn M."/>
            <person name="Harholt J."/>
            <person name="Hattori M."/>
            <person name="Heyl A."/>
            <person name="Hirai T."/>
            <person name="Hiwatashi Y."/>
            <person name="Ishikawa M."/>
            <person name="Iwata M."/>
            <person name="Karol K.G."/>
            <person name="Koehler B."/>
            <person name="Kolukisaoglu U."/>
            <person name="Kubo M."/>
            <person name="Kurata T."/>
            <person name="Lalonde S."/>
            <person name="Li K."/>
            <person name="Li Y."/>
            <person name="Litt A."/>
            <person name="Lyons E."/>
            <person name="Manning G."/>
            <person name="Maruyama T."/>
            <person name="Michael T.P."/>
            <person name="Mikami K."/>
            <person name="Miyazaki S."/>
            <person name="Morinaga S."/>
            <person name="Murata T."/>
            <person name="Mueller-Roeber B."/>
            <person name="Nelson D.R."/>
            <person name="Obara M."/>
            <person name="Oguri Y."/>
            <person name="Olmstead R.G."/>
            <person name="Onodera N."/>
            <person name="Petersen B.L."/>
            <person name="Pils B."/>
            <person name="Prigge M."/>
            <person name="Rensing S.A."/>
            <person name="Riano-Pachon D.M."/>
            <person name="Roberts A.W."/>
            <person name="Sato Y."/>
            <person name="Scheller H.V."/>
            <person name="Schulz B."/>
            <person name="Schulz C."/>
            <person name="Shakirov E.V."/>
            <person name="Shibagaki N."/>
            <person name="Shinohara N."/>
            <person name="Shippen D.E."/>
            <person name="Soerensen I."/>
            <person name="Sotooka R."/>
            <person name="Sugimoto N."/>
            <person name="Sugita M."/>
            <person name="Sumikawa N."/>
            <person name="Tanurdzic M."/>
            <person name="Theissen G."/>
            <person name="Ulvskov P."/>
            <person name="Wakazuki S."/>
            <person name="Weng J.K."/>
            <person name="Willats W.W."/>
            <person name="Wipf D."/>
            <person name="Wolf P.G."/>
            <person name="Yang L."/>
            <person name="Zimmer A.D."/>
            <person name="Zhu Q."/>
            <person name="Mitros T."/>
            <person name="Hellsten U."/>
            <person name="Loque D."/>
            <person name="Otillar R."/>
            <person name="Salamov A."/>
            <person name="Schmutz J."/>
            <person name="Shapiro H."/>
            <person name="Lindquist E."/>
            <person name="Lucas S."/>
            <person name="Rokhsar D."/>
            <person name="Grigoriev I.V."/>
        </authorList>
    </citation>
    <scope>NUCLEOTIDE SEQUENCE [LARGE SCALE GENOMIC DNA]</scope>
</reference>
<accession>D8T0U7</accession>
<feature type="region of interest" description="Disordered" evidence="2">
    <location>
        <begin position="998"/>
        <end position="1029"/>
    </location>
</feature>
<evidence type="ECO:0000313" key="3">
    <source>
        <dbReference type="EMBL" id="EFJ09693.1"/>
    </source>
</evidence>